<name>A0A9P8Q223_WICPI</name>
<dbReference type="EMBL" id="JAEUBG010004222">
    <property type="protein sequence ID" value="KAH3681765.1"/>
    <property type="molecule type" value="Genomic_DNA"/>
</dbReference>
<proteinExistence type="predicted"/>
<dbReference type="Proteomes" id="UP000774326">
    <property type="component" value="Unassembled WGS sequence"/>
</dbReference>
<evidence type="ECO:0000313" key="1">
    <source>
        <dbReference type="EMBL" id="KAH3681765.1"/>
    </source>
</evidence>
<sequence length="112" mass="13155">MFSRSIRSAVRANASLLQTRQFHAGRITLSQTKPWKTLSETDQREFIQSFVGLYREKNKCSKNYYKQLAEGMDEHDDVPAIWGLIYNDLVEKKLNDETTADFDRDFFKLVKN</sequence>
<dbReference type="OrthoDB" id="3969899at2759"/>
<reference evidence="1" key="2">
    <citation type="submission" date="2021-01" db="EMBL/GenBank/DDBJ databases">
        <authorList>
            <person name="Schikora-Tamarit M.A."/>
        </authorList>
    </citation>
    <scope>NUCLEOTIDE SEQUENCE</scope>
    <source>
        <strain evidence="1">CBS2887</strain>
    </source>
</reference>
<evidence type="ECO:0000313" key="2">
    <source>
        <dbReference type="Proteomes" id="UP000774326"/>
    </source>
</evidence>
<dbReference type="AlphaFoldDB" id="A0A9P8Q223"/>
<protein>
    <submittedName>
        <fullName evidence="1">Uncharacterized protein</fullName>
    </submittedName>
</protein>
<reference evidence="1" key="1">
    <citation type="journal article" date="2021" name="Open Biol.">
        <title>Shared evolutionary footprints suggest mitochondrial oxidative damage underlies multiple complex I losses in fungi.</title>
        <authorList>
            <person name="Schikora-Tamarit M.A."/>
            <person name="Marcet-Houben M."/>
            <person name="Nosek J."/>
            <person name="Gabaldon T."/>
        </authorList>
    </citation>
    <scope>NUCLEOTIDE SEQUENCE</scope>
    <source>
        <strain evidence="1">CBS2887</strain>
    </source>
</reference>
<gene>
    <name evidence="1" type="ORF">WICPIJ_007283</name>
</gene>
<accession>A0A9P8Q223</accession>
<keyword evidence="2" id="KW-1185">Reference proteome</keyword>
<organism evidence="1 2">
    <name type="scientific">Wickerhamomyces pijperi</name>
    <name type="common">Yeast</name>
    <name type="synonym">Pichia pijperi</name>
    <dbReference type="NCBI Taxonomy" id="599730"/>
    <lineage>
        <taxon>Eukaryota</taxon>
        <taxon>Fungi</taxon>
        <taxon>Dikarya</taxon>
        <taxon>Ascomycota</taxon>
        <taxon>Saccharomycotina</taxon>
        <taxon>Saccharomycetes</taxon>
        <taxon>Phaffomycetales</taxon>
        <taxon>Wickerhamomycetaceae</taxon>
        <taxon>Wickerhamomyces</taxon>
    </lineage>
</organism>
<comment type="caution">
    <text evidence="1">The sequence shown here is derived from an EMBL/GenBank/DDBJ whole genome shotgun (WGS) entry which is preliminary data.</text>
</comment>